<gene>
    <name evidence="1" type="ORF">PCC6912_62250</name>
</gene>
<proteinExistence type="predicted"/>
<dbReference type="EMBL" id="RSCJ01000046">
    <property type="protein sequence ID" value="RUR72581.1"/>
    <property type="molecule type" value="Genomic_DNA"/>
</dbReference>
<protein>
    <submittedName>
        <fullName evidence="1">Uncharacterized protein</fullName>
    </submittedName>
</protein>
<accession>A0A3S0ZUI7</accession>
<evidence type="ECO:0000313" key="1">
    <source>
        <dbReference type="EMBL" id="RUR72581.1"/>
    </source>
</evidence>
<sequence length="69" mass="8010">MDGNICCYWFIVFSTLLTKDIKFFTKTKTEIVLNLINVLINLSVANKIPNSMQAKIFSVDHSLIIRRKF</sequence>
<organism evidence="1 2">
    <name type="scientific">Chlorogloeopsis fritschii PCC 6912</name>
    <dbReference type="NCBI Taxonomy" id="211165"/>
    <lineage>
        <taxon>Bacteria</taxon>
        <taxon>Bacillati</taxon>
        <taxon>Cyanobacteriota</taxon>
        <taxon>Cyanophyceae</taxon>
        <taxon>Nostocales</taxon>
        <taxon>Chlorogloeopsidaceae</taxon>
        <taxon>Chlorogloeopsis</taxon>
    </lineage>
</organism>
<comment type="caution">
    <text evidence="1">The sequence shown here is derived from an EMBL/GenBank/DDBJ whole genome shotgun (WGS) entry which is preliminary data.</text>
</comment>
<dbReference type="AlphaFoldDB" id="A0A3S0ZUI7"/>
<keyword evidence="2" id="KW-1185">Reference proteome</keyword>
<dbReference type="Proteomes" id="UP000268857">
    <property type="component" value="Unassembled WGS sequence"/>
</dbReference>
<evidence type="ECO:0000313" key="2">
    <source>
        <dbReference type="Proteomes" id="UP000268857"/>
    </source>
</evidence>
<name>A0A3S0ZUI7_CHLFR</name>
<reference evidence="1 2" key="1">
    <citation type="journal article" date="2019" name="Genome Biol. Evol.">
        <title>Day and night: Metabolic profiles and evolutionary relationships of six axenic non-marine cyanobacteria.</title>
        <authorList>
            <person name="Will S.E."/>
            <person name="Henke P."/>
            <person name="Boedeker C."/>
            <person name="Huang S."/>
            <person name="Brinkmann H."/>
            <person name="Rohde M."/>
            <person name="Jarek M."/>
            <person name="Friedl T."/>
            <person name="Seufert S."/>
            <person name="Schumacher M."/>
            <person name="Overmann J."/>
            <person name="Neumann-Schaal M."/>
            <person name="Petersen J."/>
        </authorList>
    </citation>
    <scope>NUCLEOTIDE SEQUENCE [LARGE SCALE GENOMIC DNA]</scope>
    <source>
        <strain evidence="1 2">PCC 6912</strain>
    </source>
</reference>